<keyword evidence="2" id="KW-1185">Reference proteome</keyword>
<organism evidence="2 3">
    <name type="scientific">Caenorhabditis tropicalis</name>
    <dbReference type="NCBI Taxonomy" id="1561998"/>
    <lineage>
        <taxon>Eukaryota</taxon>
        <taxon>Metazoa</taxon>
        <taxon>Ecdysozoa</taxon>
        <taxon>Nematoda</taxon>
        <taxon>Chromadorea</taxon>
        <taxon>Rhabditida</taxon>
        <taxon>Rhabditina</taxon>
        <taxon>Rhabditomorpha</taxon>
        <taxon>Rhabditoidea</taxon>
        <taxon>Rhabditidae</taxon>
        <taxon>Peloderinae</taxon>
        <taxon>Caenorhabditis</taxon>
    </lineage>
</organism>
<dbReference type="Proteomes" id="UP000095282">
    <property type="component" value="Unplaced"/>
</dbReference>
<proteinExistence type="predicted"/>
<sequence length="122" mass="13418">MHRNQQGEEEAKDYEGISTRECIKHPIALFTVIPLPNGFRTVASLTSAHGGTCAKRIWGSTEEMEDIDDGAKQWDSEETGGGGATTGRGEQEAGDSTTTTEGSATRRRHRERKKLQNDKQKV</sequence>
<evidence type="ECO:0000313" key="3">
    <source>
        <dbReference type="WBParaSite" id="Csp11.Scaffold574.g4333.t1"/>
    </source>
</evidence>
<name>A0A1I7TBJ8_9PELO</name>
<dbReference type="AlphaFoldDB" id="A0A1I7TBJ8"/>
<feature type="region of interest" description="Disordered" evidence="1">
    <location>
        <begin position="56"/>
        <end position="122"/>
    </location>
</feature>
<evidence type="ECO:0000256" key="1">
    <source>
        <dbReference type="SAM" id="MobiDB-lite"/>
    </source>
</evidence>
<dbReference type="WBParaSite" id="Csp11.Scaffold574.g4333.t1">
    <property type="protein sequence ID" value="Csp11.Scaffold574.g4333.t1"/>
    <property type="gene ID" value="Csp11.Scaffold574.g4333"/>
</dbReference>
<accession>A0A1I7TBJ8</accession>
<evidence type="ECO:0000313" key="2">
    <source>
        <dbReference type="Proteomes" id="UP000095282"/>
    </source>
</evidence>
<reference evidence="3" key="1">
    <citation type="submission" date="2016-11" db="UniProtKB">
        <authorList>
            <consortium name="WormBaseParasite"/>
        </authorList>
    </citation>
    <scope>IDENTIFICATION</scope>
</reference>
<protein>
    <submittedName>
        <fullName evidence="3">Uncharacterized protein</fullName>
    </submittedName>
</protein>